<reference evidence="7" key="1">
    <citation type="journal article" date="2018" name="J. Ind. Microbiol. Biotechnol.">
        <title>Genome mining reveals uncommon alkylpyrones as type III PKS products from myxobacteria.</title>
        <authorList>
            <person name="Hug J.J."/>
            <person name="Panter F."/>
            <person name="Krug D."/>
            <person name="Muller R."/>
        </authorList>
    </citation>
    <scope>NUCLEOTIDE SEQUENCE</scope>
    <source>
        <strain evidence="7">MCy8288</strain>
    </source>
</reference>
<dbReference type="SUPFAM" id="SSF46785">
    <property type="entry name" value="Winged helix' DNA-binding domain"/>
    <property type="match status" value="1"/>
</dbReference>
<dbReference type="PANTHER" id="PTHR30346:SF0">
    <property type="entry name" value="HCA OPERON TRANSCRIPTIONAL ACTIVATOR HCAR"/>
    <property type="match status" value="1"/>
</dbReference>
<sequence>MDLDPRYLETFLTVSRERGFSRAATVLHRTQPAVSYQIHQLEQQLGTVLFDRTTRRLTLTEAGTKLHALCERFFDEFGQLARAFKEGDTRPAPLRIASVSGFGRYVLYPLLSRELAASPYSLRFPTADQVFTALEDGACDVGFVYLPHVSSRLLTTPVWREELVLVGPPKAKGRAFPQLADFEDLAFITYDECEYVFGKWFEGHYGRQPRSVRGTYHFEELEEVLGTVAAGHGWSILPDHCVAQAARQGAVVVPPAPSRQPVANLIYAVQRASAPENPLAHGIIEALRTQNEQRGPSSKPRRKAPRRTAR</sequence>
<evidence type="ECO:0000256" key="4">
    <source>
        <dbReference type="ARBA" id="ARBA00023163"/>
    </source>
</evidence>
<dbReference type="GO" id="GO:0032993">
    <property type="term" value="C:protein-DNA complex"/>
    <property type="evidence" value="ECO:0007669"/>
    <property type="project" value="TreeGrafter"/>
</dbReference>
<protein>
    <submittedName>
        <fullName evidence="7">Transcriptional regulator LysR family</fullName>
    </submittedName>
</protein>
<comment type="similarity">
    <text evidence="1">Belongs to the LysR transcriptional regulatory family.</text>
</comment>
<dbReference type="EMBL" id="MH908885">
    <property type="protein sequence ID" value="AYM52814.1"/>
    <property type="molecule type" value="Genomic_DNA"/>
</dbReference>
<dbReference type="FunFam" id="1.10.10.10:FF:000001">
    <property type="entry name" value="LysR family transcriptional regulator"/>
    <property type="match status" value="1"/>
</dbReference>
<feature type="region of interest" description="Disordered" evidence="5">
    <location>
        <begin position="288"/>
        <end position="310"/>
    </location>
</feature>
<evidence type="ECO:0000259" key="6">
    <source>
        <dbReference type="PROSITE" id="PS50931"/>
    </source>
</evidence>
<dbReference type="InterPro" id="IPR036388">
    <property type="entry name" value="WH-like_DNA-bd_sf"/>
</dbReference>
<feature type="domain" description="HTH lysR-type" evidence="6">
    <location>
        <begin position="1"/>
        <end position="60"/>
    </location>
</feature>
<dbReference type="InterPro" id="IPR000847">
    <property type="entry name" value="LysR_HTH_N"/>
</dbReference>
<dbReference type="Gene3D" id="1.10.10.10">
    <property type="entry name" value="Winged helix-like DNA-binding domain superfamily/Winged helix DNA-binding domain"/>
    <property type="match status" value="1"/>
</dbReference>
<accession>A0A3Q8IBM8</accession>
<organism evidence="7">
    <name type="scientific">Myxococcus fulvus</name>
    <dbReference type="NCBI Taxonomy" id="33"/>
    <lineage>
        <taxon>Bacteria</taxon>
        <taxon>Pseudomonadati</taxon>
        <taxon>Myxococcota</taxon>
        <taxon>Myxococcia</taxon>
        <taxon>Myxococcales</taxon>
        <taxon>Cystobacterineae</taxon>
        <taxon>Myxococcaceae</taxon>
        <taxon>Myxococcus</taxon>
    </lineage>
</organism>
<dbReference type="GO" id="GO:0003700">
    <property type="term" value="F:DNA-binding transcription factor activity"/>
    <property type="evidence" value="ECO:0007669"/>
    <property type="project" value="InterPro"/>
</dbReference>
<keyword evidence="3" id="KW-0238">DNA-binding</keyword>
<evidence type="ECO:0000313" key="7">
    <source>
        <dbReference type="EMBL" id="AYM52814.1"/>
    </source>
</evidence>
<dbReference type="CDD" id="cd05466">
    <property type="entry name" value="PBP2_LTTR_substrate"/>
    <property type="match status" value="1"/>
</dbReference>
<feature type="compositionally biased region" description="Basic residues" evidence="5">
    <location>
        <begin position="299"/>
        <end position="310"/>
    </location>
</feature>
<dbReference type="Gene3D" id="3.40.190.10">
    <property type="entry name" value="Periplasmic binding protein-like II"/>
    <property type="match status" value="2"/>
</dbReference>
<evidence type="ECO:0000256" key="2">
    <source>
        <dbReference type="ARBA" id="ARBA00023015"/>
    </source>
</evidence>
<proteinExistence type="inferred from homology"/>
<keyword evidence="4" id="KW-0804">Transcription</keyword>
<evidence type="ECO:0000256" key="1">
    <source>
        <dbReference type="ARBA" id="ARBA00009437"/>
    </source>
</evidence>
<dbReference type="SUPFAM" id="SSF53850">
    <property type="entry name" value="Periplasmic binding protein-like II"/>
    <property type="match status" value="1"/>
</dbReference>
<keyword evidence="2" id="KW-0805">Transcription regulation</keyword>
<dbReference type="PANTHER" id="PTHR30346">
    <property type="entry name" value="TRANSCRIPTIONAL DUAL REGULATOR HCAR-RELATED"/>
    <property type="match status" value="1"/>
</dbReference>
<dbReference type="PRINTS" id="PR00039">
    <property type="entry name" value="HTHLYSR"/>
</dbReference>
<evidence type="ECO:0000256" key="3">
    <source>
        <dbReference type="ARBA" id="ARBA00023125"/>
    </source>
</evidence>
<dbReference type="InterPro" id="IPR036390">
    <property type="entry name" value="WH_DNA-bd_sf"/>
</dbReference>
<dbReference type="Pfam" id="PF03466">
    <property type="entry name" value="LysR_substrate"/>
    <property type="match status" value="1"/>
</dbReference>
<dbReference type="AlphaFoldDB" id="A0A3Q8IBM8"/>
<evidence type="ECO:0000256" key="5">
    <source>
        <dbReference type="SAM" id="MobiDB-lite"/>
    </source>
</evidence>
<dbReference type="GO" id="GO:0003677">
    <property type="term" value="F:DNA binding"/>
    <property type="evidence" value="ECO:0007669"/>
    <property type="project" value="UniProtKB-KW"/>
</dbReference>
<dbReference type="InterPro" id="IPR005119">
    <property type="entry name" value="LysR_subst-bd"/>
</dbReference>
<dbReference type="PROSITE" id="PS50931">
    <property type="entry name" value="HTH_LYSR"/>
    <property type="match status" value="1"/>
</dbReference>
<dbReference type="Pfam" id="PF00126">
    <property type="entry name" value="HTH_1"/>
    <property type="match status" value="1"/>
</dbReference>
<name>A0A3Q8IBM8_MYXFU</name>